<dbReference type="InterPro" id="IPR050324">
    <property type="entry name" value="CDP-alcohol_PTase-I"/>
</dbReference>
<evidence type="ECO:0000256" key="2">
    <source>
        <dbReference type="ARBA" id="ARBA00010441"/>
    </source>
</evidence>
<keyword evidence="4 12" id="KW-0808">Transferase</keyword>
<keyword evidence="6 13" id="KW-1133">Transmembrane helix</keyword>
<feature type="transmembrane region" description="Helical" evidence="13">
    <location>
        <begin position="20"/>
        <end position="36"/>
    </location>
</feature>
<sequence>MNDDGARLSTQVWNLPNALTMGRIALVPVFVVLLLGDSTASRWWALVVFVVASITDQLDGHIARSRGLVTAFGTIADPIADKALTLSAFLMLSVAGVIPWWVTVLIAIRELGITALRSVLARRSIIPASMGGKVKTVLQMLAIVILLVPWSSLSESLAWMTTVGLVVLYAALVVTLATGIDYVVRGIRIARSR</sequence>
<dbReference type="Proteomes" id="UP000224915">
    <property type="component" value="Unassembled WGS sequence"/>
</dbReference>
<evidence type="ECO:0000313" key="15">
    <source>
        <dbReference type="Proteomes" id="UP000224915"/>
    </source>
</evidence>
<keyword evidence="5 13" id="KW-0812">Transmembrane</keyword>
<dbReference type="PIRSF" id="PIRSF000847">
    <property type="entry name" value="Phos_ph_gly_syn"/>
    <property type="match status" value="1"/>
</dbReference>
<keyword evidence="7" id="KW-0443">Lipid metabolism</keyword>
<evidence type="ECO:0000256" key="11">
    <source>
        <dbReference type="NCBIfam" id="TIGR00560"/>
    </source>
</evidence>
<feature type="transmembrane region" description="Helical" evidence="13">
    <location>
        <begin position="132"/>
        <end position="151"/>
    </location>
</feature>
<organism evidence="14 15">
    <name type="scientific">Serinibacter salmoneus</name>
    <dbReference type="NCBI Taxonomy" id="556530"/>
    <lineage>
        <taxon>Bacteria</taxon>
        <taxon>Bacillati</taxon>
        <taxon>Actinomycetota</taxon>
        <taxon>Actinomycetes</taxon>
        <taxon>Micrococcales</taxon>
        <taxon>Beutenbergiaceae</taxon>
        <taxon>Serinibacter</taxon>
    </lineage>
</organism>
<dbReference type="InterPro" id="IPR000462">
    <property type="entry name" value="CDP-OH_P_trans"/>
</dbReference>
<dbReference type="PROSITE" id="PS00379">
    <property type="entry name" value="CDP_ALCOHOL_P_TRANSF"/>
    <property type="match status" value="1"/>
</dbReference>
<dbReference type="InterPro" id="IPR004570">
    <property type="entry name" value="Phosphatidylglycerol_P_synth"/>
</dbReference>
<dbReference type="InterPro" id="IPR048254">
    <property type="entry name" value="CDP_ALCOHOL_P_TRANSF_CS"/>
</dbReference>
<comment type="subcellular location">
    <subcellularLocation>
        <location evidence="1">Membrane</location>
        <topology evidence="1">Multi-pass membrane protein</topology>
    </subcellularLocation>
</comment>
<dbReference type="Pfam" id="PF01066">
    <property type="entry name" value="CDP-OH_P_transf"/>
    <property type="match status" value="1"/>
</dbReference>
<keyword evidence="3" id="KW-0444">Lipid biosynthesis</keyword>
<dbReference type="PANTHER" id="PTHR14269">
    <property type="entry name" value="CDP-DIACYLGLYCEROL--GLYCEROL-3-PHOSPHATE 3-PHOSPHATIDYLTRANSFERASE-RELATED"/>
    <property type="match status" value="1"/>
</dbReference>
<evidence type="ECO:0000256" key="10">
    <source>
        <dbReference type="ARBA" id="ARBA00023264"/>
    </source>
</evidence>
<keyword evidence="15" id="KW-1185">Reference proteome</keyword>
<evidence type="ECO:0000256" key="13">
    <source>
        <dbReference type="SAM" id="Phobius"/>
    </source>
</evidence>
<dbReference type="NCBIfam" id="TIGR00560">
    <property type="entry name" value="pgsA"/>
    <property type="match status" value="1"/>
</dbReference>
<evidence type="ECO:0000256" key="5">
    <source>
        <dbReference type="ARBA" id="ARBA00022692"/>
    </source>
</evidence>
<keyword evidence="10" id="KW-1208">Phospholipid metabolism</keyword>
<evidence type="ECO:0000313" key="14">
    <source>
        <dbReference type="EMBL" id="PFG19347.1"/>
    </source>
</evidence>
<dbReference type="GO" id="GO:0046474">
    <property type="term" value="P:glycerophospholipid biosynthetic process"/>
    <property type="evidence" value="ECO:0007669"/>
    <property type="project" value="TreeGrafter"/>
</dbReference>
<proteinExistence type="inferred from homology"/>
<dbReference type="Gene3D" id="1.20.120.1760">
    <property type="match status" value="1"/>
</dbReference>
<comment type="caution">
    <text evidence="14">The sequence shown here is derived from an EMBL/GenBank/DDBJ whole genome shotgun (WGS) entry which is preliminary data.</text>
</comment>
<evidence type="ECO:0000256" key="8">
    <source>
        <dbReference type="ARBA" id="ARBA00023136"/>
    </source>
</evidence>
<dbReference type="GO" id="GO:0016020">
    <property type="term" value="C:membrane"/>
    <property type="evidence" value="ECO:0007669"/>
    <property type="project" value="UniProtKB-SubCell"/>
</dbReference>
<feature type="transmembrane region" description="Helical" evidence="13">
    <location>
        <begin position="83"/>
        <end position="108"/>
    </location>
</feature>
<comment type="similarity">
    <text evidence="2 12">Belongs to the CDP-alcohol phosphatidyltransferase class-I family.</text>
</comment>
<dbReference type="GO" id="GO:0008444">
    <property type="term" value="F:CDP-diacylglycerol-glycerol-3-phosphate 3-phosphatidyltransferase activity"/>
    <property type="evidence" value="ECO:0007669"/>
    <property type="project" value="UniProtKB-UniRule"/>
</dbReference>
<evidence type="ECO:0000256" key="3">
    <source>
        <dbReference type="ARBA" id="ARBA00022516"/>
    </source>
</evidence>
<evidence type="ECO:0000256" key="1">
    <source>
        <dbReference type="ARBA" id="ARBA00004141"/>
    </source>
</evidence>
<name>A0A2A9CY40_9MICO</name>
<dbReference type="InterPro" id="IPR043130">
    <property type="entry name" value="CDP-OH_PTrfase_TM_dom"/>
</dbReference>
<gene>
    <name evidence="14" type="ORF">ATL40_0907</name>
</gene>
<dbReference type="AlphaFoldDB" id="A0A2A9CY40"/>
<keyword evidence="8 13" id="KW-0472">Membrane</keyword>
<evidence type="ECO:0000256" key="9">
    <source>
        <dbReference type="ARBA" id="ARBA00023209"/>
    </source>
</evidence>
<keyword evidence="9" id="KW-0594">Phospholipid biosynthesis</keyword>
<evidence type="ECO:0000256" key="6">
    <source>
        <dbReference type="ARBA" id="ARBA00022989"/>
    </source>
</evidence>
<dbReference type="PANTHER" id="PTHR14269:SF52">
    <property type="entry name" value="PHOSPHATIDYLGLYCEROPHOSPHATE SYNTHASE-RELATED"/>
    <property type="match status" value="1"/>
</dbReference>
<dbReference type="EC" id="2.7.8.5" evidence="11"/>
<protein>
    <recommendedName>
        <fullName evidence="11">CDP-diacylglycerol--glycerol-3-phosphate 3-phosphatidyltransferase</fullName>
        <ecNumber evidence="11">2.7.8.5</ecNumber>
    </recommendedName>
</protein>
<accession>A0A2A9CY40</accession>
<evidence type="ECO:0000256" key="12">
    <source>
        <dbReference type="RuleBase" id="RU003750"/>
    </source>
</evidence>
<dbReference type="EMBL" id="PDJD01000001">
    <property type="protein sequence ID" value="PFG19347.1"/>
    <property type="molecule type" value="Genomic_DNA"/>
</dbReference>
<feature type="transmembrane region" description="Helical" evidence="13">
    <location>
        <begin position="157"/>
        <end position="184"/>
    </location>
</feature>
<dbReference type="RefSeq" id="WP_281254878.1">
    <property type="nucleotide sequence ID" value="NZ_PDJD01000001.1"/>
</dbReference>
<reference evidence="14 15" key="1">
    <citation type="submission" date="2017-10" db="EMBL/GenBank/DDBJ databases">
        <title>Sequencing the genomes of 1000 actinobacteria strains.</title>
        <authorList>
            <person name="Klenk H.-P."/>
        </authorList>
    </citation>
    <scope>NUCLEOTIDE SEQUENCE [LARGE SCALE GENOMIC DNA]</scope>
    <source>
        <strain evidence="14 15">DSM 21801</strain>
    </source>
</reference>
<dbReference type="UniPathway" id="UPA00085"/>
<evidence type="ECO:0000256" key="4">
    <source>
        <dbReference type="ARBA" id="ARBA00022679"/>
    </source>
</evidence>
<evidence type="ECO:0000256" key="7">
    <source>
        <dbReference type="ARBA" id="ARBA00023098"/>
    </source>
</evidence>